<dbReference type="AlphaFoldDB" id="A0A226WWD9"/>
<accession>A0A226WWD9</accession>
<gene>
    <name evidence="1" type="ORF">BSU04_28615</name>
</gene>
<protein>
    <submittedName>
        <fullName evidence="1">Uncharacterized protein</fullName>
    </submittedName>
</protein>
<dbReference type="EMBL" id="MTHB01000191">
    <property type="protein sequence ID" value="OXC75100.1"/>
    <property type="molecule type" value="Genomic_DNA"/>
</dbReference>
<comment type="caution">
    <text evidence="1">The sequence shown here is derived from an EMBL/GenBank/DDBJ whole genome shotgun (WGS) entry which is preliminary data.</text>
</comment>
<proteinExistence type="predicted"/>
<name>A0A226WWD9_CABSO</name>
<sequence>MPLARHGLALEFSNRRTLRHYEATEFRGFLHCGFGFLSRHFFYLLFLWSPPS</sequence>
<evidence type="ECO:0000313" key="2">
    <source>
        <dbReference type="Proteomes" id="UP000214720"/>
    </source>
</evidence>
<organism evidence="1 2">
    <name type="scientific">Caballeronia sordidicola</name>
    <name type="common">Burkholderia sordidicola</name>
    <dbReference type="NCBI Taxonomy" id="196367"/>
    <lineage>
        <taxon>Bacteria</taxon>
        <taxon>Pseudomonadati</taxon>
        <taxon>Pseudomonadota</taxon>
        <taxon>Betaproteobacteria</taxon>
        <taxon>Burkholderiales</taxon>
        <taxon>Burkholderiaceae</taxon>
        <taxon>Caballeronia</taxon>
    </lineage>
</organism>
<evidence type="ECO:0000313" key="1">
    <source>
        <dbReference type="EMBL" id="OXC75100.1"/>
    </source>
</evidence>
<dbReference type="Proteomes" id="UP000214720">
    <property type="component" value="Unassembled WGS sequence"/>
</dbReference>
<reference evidence="2" key="1">
    <citation type="submission" date="2017-01" db="EMBL/GenBank/DDBJ databases">
        <title>Genome Analysis of Deinococcus marmoris KOPRI26562.</title>
        <authorList>
            <person name="Kim J.H."/>
            <person name="Oh H.-M."/>
        </authorList>
    </citation>
    <scope>NUCLEOTIDE SEQUENCE [LARGE SCALE GENOMIC DNA]</scope>
    <source>
        <strain evidence="2">PAMC 26633</strain>
    </source>
</reference>